<feature type="region of interest" description="Disordered" evidence="4">
    <location>
        <begin position="50"/>
        <end position="83"/>
    </location>
</feature>
<dbReference type="Proteomes" id="UP001141552">
    <property type="component" value="Unassembled WGS sequence"/>
</dbReference>
<dbReference type="GO" id="GO:0003735">
    <property type="term" value="F:structural constituent of ribosome"/>
    <property type="evidence" value="ECO:0007669"/>
    <property type="project" value="InterPro"/>
</dbReference>
<evidence type="ECO:0000256" key="4">
    <source>
        <dbReference type="SAM" id="MobiDB-lite"/>
    </source>
</evidence>
<name>A0A9Q0JJ28_9ROSI</name>
<dbReference type="GO" id="GO:0006412">
    <property type="term" value="P:translation"/>
    <property type="evidence" value="ECO:0007669"/>
    <property type="project" value="InterPro"/>
</dbReference>
<dbReference type="GO" id="GO:1990904">
    <property type="term" value="C:ribonucleoprotein complex"/>
    <property type="evidence" value="ECO:0007669"/>
    <property type="project" value="UniProtKB-KW"/>
</dbReference>
<sequence>MLASIATHPIVSVHLRPSKFPPDSPHLKPLKNPIFSTKPKTSYLHLNSLSGPKMNQPISRRKLSASPTEPILSEEEQEEVSPEDSERLAVVVMPIEKPRLALKFIWMRKKIGIGLNQVIPRYGTIPLSPYYFWPREDAWEQLKLLLESKPWISQNQVHILLNQATDIILLWQERNENFY</sequence>
<protein>
    <recommendedName>
        <fullName evidence="7">30S ribosomal protein 3, chloroplastic</fullName>
    </recommendedName>
</protein>
<dbReference type="InterPro" id="IPR006924">
    <property type="entry name" value="Ribosomal_cS23-like"/>
</dbReference>
<comment type="similarity">
    <text evidence="1">Belongs to the chloroplast-specific ribosomal protein cS23 family.</text>
</comment>
<feature type="compositionally biased region" description="Acidic residues" evidence="4">
    <location>
        <begin position="72"/>
        <end position="83"/>
    </location>
</feature>
<accession>A0A9Q0JJ28</accession>
<evidence type="ECO:0000256" key="1">
    <source>
        <dbReference type="ARBA" id="ARBA00008561"/>
    </source>
</evidence>
<evidence type="ECO:0000256" key="2">
    <source>
        <dbReference type="ARBA" id="ARBA00022980"/>
    </source>
</evidence>
<proteinExistence type="inferred from homology"/>
<dbReference type="AlphaFoldDB" id="A0A9Q0JJ28"/>
<evidence type="ECO:0008006" key="7">
    <source>
        <dbReference type="Google" id="ProtNLM"/>
    </source>
</evidence>
<gene>
    <name evidence="5" type="ORF">Tsubulata_046707</name>
</gene>
<evidence type="ECO:0000313" key="6">
    <source>
        <dbReference type="Proteomes" id="UP001141552"/>
    </source>
</evidence>
<evidence type="ECO:0000256" key="3">
    <source>
        <dbReference type="ARBA" id="ARBA00023274"/>
    </source>
</evidence>
<evidence type="ECO:0000313" key="5">
    <source>
        <dbReference type="EMBL" id="KAJ4842987.1"/>
    </source>
</evidence>
<keyword evidence="6" id="KW-1185">Reference proteome</keyword>
<dbReference type="EMBL" id="JAKUCV010002346">
    <property type="protein sequence ID" value="KAJ4842987.1"/>
    <property type="molecule type" value="Genomic_DNA"/>
</dbReference>
<dbReference type="GO" id="GO:0005840">
    <property type="term" value="C:ribosome"/>
    <property type="evidence" value="ECO:0007669"/>
    <property type="project" value="UniProtKB-KW"/>
</dbReference>
<keyword evidence="2" id="KW-0689">Ribosomal protein</keyword>
<reference evidence="5" key="2">
    <citation type="journal article" date="2023" name="Plants (Basel)">
        <title>Annotation of the Turnera subulata (Passifloraceae) Draft Genome Reveals the S-Locus Evolved after the Divergence of Turneroideae from Passifloroideae in a Stepwise Manner.</title>
        <authorList>
            <person name="Henning P.M."/>
            <person name="Roalson E.H."/>
            <person name="Mir W."/>
            <person name="McCubbin A.G."/>
            <person name="Shore J.S."/>
        </authorList>
    </citation>
    <scope>NUCLEOTIDE SEQUENCE</scope>
    <source>
        <strain evidence="5">F60SS</strain>
    </source>
</reference>
<dbReference type="OrthoDB" id="1918956at2759"/>
<keyword evidence="3" id="KW-0687">Ribonucleoprotein</keyword>
<organism evidence="5 6">
    <name type="scientific">Turnera subulata</name>
    <dbReference type="NCBI Taxonomy" id="218843"/>
    <lineage>
        <taxon>Eukaryota</taxon>
        <taxon>Viridiplantae</taxon>
        <taxon>Streptophyta</taxon>
        <taxon>Embryophyta</taxon>
        <taxon>Tracheophyta</taxon>
        <taxon>Spermatophyta</taxon>
        <taxon>Magnoliopsida</taxon>
        <taxon>eudicotyledons</taxon>
        <taxon>Gunneridae</taxon>
        <taxon>Pentapetalae</taxon>
        <taxon>rosids</taxon>
        <taxon>fabids</taxon>
        <taxon>Malpighiales</taxon>
        <taxon>Passifloraceae</taxon>
        <taxon>Turnera</taxon>
    </lineage>
</organism>
<reference evidence="5" key="1">
    <citation type="submission" date="2022-02" db="EMBL/GenBank/DDBJ databases">
        <authorList>
            <person name="Henning P.M."/>
            <person name="McCubbin A.G."/>
            <person name="Shore J.S."/>
        </authorList>
    </citation>
    <scope>NUCLEOTIDE SEQUENCE</scope>
    <source>
        <strain evidence="5">F60SS</strain>
        <tissue evidence="5">Leaves</tissue>
    </source>
</reference>
<comment type="caution">
    <text evidence="5">The sequence shown here is derived from an EMBL/GenBank/DDBJ whole genome shotgun (WGS) entry which is preliminary data.</text>
</comment>
<dbReference type="PANTHER" id="PTHR35108:SF12">
    <property type="entry name" value="SMALL RIBOSOMAL SUBUNIT PROTEIN CS23Y"/>
    <property type="match status" value="1"/>
</dbReference>
<dbReference type="InterPro" id="IPR038447">
    <property type="entry name" value="PSRP-3/Ycf65_sf"/>
</dbReference>
<dbReference type="Gene3D" id="3.30.390.140">
    <property type="match status" value="1"/>
</dbReference>
<dbReference type="PANTHER" id="PTHR35108">
    <property type="entry name" value="30S RIBOSOMAL PROTEIN 3, CHLOROPLASTIC"/>
    <property type="match status" value="1"/>
</dbReference>
<dbReference type="Pfam" id="PF04839">
    <property type="entry name" value="PSRP-3_Ycf65"/>
    <property type="match status" value="1"/>
</dbReference>